<dbReference type="OrthoDB" id="5994774at2"/>
<dbReference type="STRING" id="946333.A4W93_18590"/>
<evidence type="ECO:0000313" key="1">
    <source>
        <dbReference type="EMBL" id="ARN21740.1"/>
    </source>
</evidence>
<dbReference type="RefSeq" id="WP_085752032.1">
    <property type="nucleotide sequence ID" value="NZ_BSPR01000011.1"/>
</dbReference>
<dbReference type="EMBL" id="CP015118">
    <property type="protein sequence ID" value="ARN21740.1"/>
    <property type="molecule type" value="Genomic_DNA"/>
</dbReference>
<proteinExistence type="predicted"/>
<dbReference type="AlphaFoldDB" id="A0A1W6LBX3"/>
<dbReference type="Proteomes" id="UP000193427">
    <property type="component" value="Chromosome"/>
</dbReference>
<keyword evidence="2" id="KW-1185">Reference proteome</keyword>
<dbReference type="InterPro" id="IPR029058">
    <property type="entry name" value="AB_hydrolase_fold"/>
</dbReference>
<protein>
    <submittedName>
        <fullName evidence="1">Uncharacterized protein</fullName>
    </submittedName>
</protein>
<gene>
    <name evidence="1" type="ORF">A4W93_18590</name>
</gene>
<reference evidence="1 2" key="1">
    <citation type="submission" date="2016-04" db="EMBL/GenBank/DDBJ databases">
        <title>Complete genome sequence of natural rubber-degrading, novel Gram-negative bacterium, Rhizobacter gummiphilus strain NS21.</title>
        <authorList>
            <person name="Tabata M."/>
            <person name="Kasai D."/>
            <person name="Fukuda M."/>
        </authorList>
    </citation>
    <scope>NUCLEOTIDE SEQUENCE [LARGE SCALE GENOMIC DNA]</scope>
    <source>
        <strain evidence="1 2">NS21</strain>
    </source>
</reference>
<dbReference type="SUPFAM" id="SSF53474">
    <property type="entry name" value="alpha/beta-Hydrolases"/>
    <property type="match status" value="1"/>
</dbReference>
<name>A0A1W6LBX3_9BURK</name>
<evidence type="ECO:0000313" key="2">
    <source>
        <dbReference type="Proteomes" id="UP000193427"/>
    </source>
</evidence>
<dbReference type="KEGG" id="rgu:A4W93_18590"/>
<accession>A0A1W6LBX3</accession>
<sequence length="301" mass="30881">MNFPRKMALKAGLTLALLAASGLAAAATTAFTATYKGGSTSACNSSYNMSGQEPSTSGKYPVMVYIGGTGESYTSNWANAAVAAAAAKGFVAASVQYDNASFGTCATIGQRGKCIFDPNNVNSAIAKLCSRAKADCSKGVVTMGLSQGSVISVLSRDNDPRIQASLGQGAGTTYTAAYNLNSCMAAGGHAQANDRVRIVNGIRDMFVGGTATTARVSGETVTGLKCSSTSQSCYRANGSGWHVVQNLDVLDGYADHCFMGYGGNDYLAQCSGALVDANYQNGSGAWALPASITWLKSFVTP</sequence>
<organism evidence="1 2">
    <name type="scientific">Piscinibacter gummiphilus</name>
    <dbReference type="NCBI Taxonomy" id="946333"/>
    <lineage>
        <taxon>Bacteria</taxon>
        <taxon>Pseudomonadati</taxon>
        <taxon>Pseudomonadota</taxon>
        <taxon>Betaproteobacteria</taxon>
        <taxon>Burkholderiales</taxon>
        <taxon>Sphaerotilaceae</taxon>
        <taxon>Piscinibacter</taxon>
    </lineage>
</organism>
<dbReference type="Gene3D" id="3.40.50.1820">
    <property type="entry name" value="alpha/beta hydrolase"/>
    <property type="match status" value="1"/>
</dbReference>